<organism evidence="1 2">
    <name type="scientific">Mycobacterium kansasii</name>
    <dbReference type="NCBI Taxonomy" id="1768"/>
    <lineage>
        <taxon>Bacteria</taxon>
        <taxon>Bacillati</taxon>
        <taxon>Actinomycetota</taxon>
        <taxon>Actinomycetes</taxon>
        <taxon>Mycobacteriales</taxon>
        <taxon>Mycobacteriaceae</taxon>
        <taxon>Mycobacterium</taxon>
    </lineage>
</organism>
<dbReference type="AlphaFoldDB" id="A0A1V3XSS4"/>
<protein>
    <submittedName>
        <fullName evidence="1">Uncharacterized protein</fullName>
    </submittedName>
</protein>
<sequence>MAGPRNSGRSTAFTGGRPVAVFQVAPETTVTLPYPAAELSRHFDGLGARPWDLRRFPFEA</sequence>
<gene>
    <name evidence="1" type="ORF">BZL30_0911</name>
</gene>
<comment type="caution">
    <text evidence="1">The sequence shown here is derived from an EMBL/GenBank/DDBJ whole genome shotgun (WGS) entry which is preliminary data.</text>
</comment>
<proteinExistence type="predicted"/>
<name>A0A1V3XSS4_MYCKA</name>
<reference evidence="1 2" key="1">
    <citation type="submission" date="2017-02" db="EMBL/GenBank/DDBJ databases">
        <title>Complete genome sequences of Mycobacterium kansasii strains isolated from rhesus macaques.</title>
        <authorList>
            <person name="Panda A."/>
            <person name="Nagaraj S."/>
            <person name="Zhao X."/>
            <person name="Tettelin H."/>
            <person name="Detolla L.J."/>
        </authorList>
    </citation>
    <scope>NUCLEOTIDE SEQUENCE [LARGE SCALE GENOMIC DNA]</scope>
    <source>
        <strain evidence="1 2">11-3813</strain>
    </source>
</reference>
<evidence type="ECO:0000313" key="1">
    <source>
        <dbReference type="EMBL" id="OOK82152.1"/>
    </source>
</evidence>
<dbReference type="EMBL" id="MVBM01000001">
    <property type="protein sequence ID" value="OOK82152.1"/>
    <property type="molecule type" value="Genomic_DNA"/>
</dbReference>
<evidence type="ECO:0000313" key="2">
    <source>
        <dbReference type="Proteomes" id="UP000189229"/>
    </source>
</evidence>
<dbReference type="Proteomes" id="UP000189229">
    <property type="component" value="Unassembled WGS sequence"/>
</dbReference>
<accession>A0A1V3XSS4</accession>